<dbReference type="Proteomes" id="UP001206878">
    <property type="component" value="Unassembled WGS sequence"/>
</dbReference>
<reference evidence="1" key="1">
    <citation type="submission" date="2022-07" db="EMBL/GenBank/DDBJ databases">
        <title>Diversity of ethanolamine utilization by human commensal Escherichia coli.</title>
        <authorList>
            <person name="Jubelin G."/>
        </authorList>
    </citation>
    <scope>NUCLEOTIDE SEQUENCE</scope>
    <source>
        <strain evidence="1">S1</strain>
    </source>
</reference>
<organism evidence="1 2">
    <name type="scientific">Escherichia marmotae</name>
    <dbReference type="NCBI Taxonomy" id="1499973"/>
    <lineage>
        <taxon>Bacteria</taxon>
        <taxon>Pseudomonadati</taxon>
        <taxon>Pseudomonadota</taxon>
        <taxon>Gammaproteobacteria</taxon>
        <taxon>Enterobacterales</taxon>
        <taxon>Enterobacteriaceae</taxon>
        <taxon>Escherichia</taxon>
    </lineage>
</organism>
<dbReference type="AlphaFoldDB" id="A0AAW5MXT6"/>
<dbReference type="EMBL" id="JANPXH010000044">
    <property type="protein sequence ID" value="MCR6678255.1"/>
    <property type="molecule type" value="Genomic_DNA"/>
</dbReference>
<proteinExistence type="predicted"/>
<protein>
    <submittedName>
        <fullName evidence="1">Uncharacterized protein</fullName>
    </submittedName>
</protein>
<gene>
    <name evidence="1" type="ORF">NVV43_22040</name>
</gene>
<name>A0AAW5MXT6_9ESCH</name>
<evidence type="ECO:0000313" key="2">
    <source>
        <dbReference type="Proteomes" id="UP001206878"/>
    </source>
</evidence>
<accession>A0AAW5MXT6</accession>
<comment type="caution">
    <text evidence="1">The sequence shown here is derived from an EMBL/GenBank/DDBJ whole genome shotgun (WGS) entry which is preliminary data.</text>
</comment>
<evidence type="ECO:0000313" key="1">
    <source>
        <dbReference type="EMBL" id="MCR6678255.1"/>
    </source>
</evidence>
<sequence length="166" mass="19028">MRLTFIIFFCFFIENSYGSDHLKIISFNEVTFEVPVNWFITKSKDCLSISKEYRNTTTYIKVCESISRTGSDFFTVNNEGRWEAASEGIPVLADINVTPEFVGMSAIVSCRINDDSGYHVDQCFQAEIALPENHFIIFTGTGNSTLFMIYKNIYASLKVKEHILRR</sequence>